<dbReference type="EMBL" id="BAABBQ010000001">
    <property type="protein sequence ID" value="GAA4013351.1"/>
    <property type="molecule type" value="Genomic_DNA"/>
</dbReference>
<comment type="caution">
    <text evidence="2">The sequence shown here is derived from an EMBL/GenBank/DDBJ whole genome shotgun (WGS) entry which is preliminary data.</text>
</comment>
<protein>
    <submittedName>
        <fullName evidence="2">Uncharacterized protein</fullName>
    </submittedName>
</protein>
<keyword evidence="1" id="KW-0812">Transmembrane</keyword>
<accession>A0ABP7SLR5</accession>
<keyword evidence="3" id="KW-1185">Reference proteome</keyword>
<feature type="transmembrane region" description="Helical" evidence="1">
    <location>
        <begin position="15"/>
        <end position="38"/>
    </location>
</feature>
<keyword evidence="1" id="KW-0472">Membrane</keyword>
<gene>
    <name evidence="2" type="ORF">GCM10022280_09500</name>
</gene>
<keyword evidence="1" id="KW-1133">Transmembrane helix</keyword>
<evidence type="ECO:0000256" key="1">
    <source>
        <dbReference type="SAM" id="Phobius"/>
    </source>
</evidence>
<evidence type="ECO:0000313" key="2">
    <source>
        <dbReference type="EMBL" id="GAA4013351.1"/>
    </source>
</evidence>
<reference evidence="3" key="1">
    <citation type="journal article" date="2019" name="Int. J. Syst. Evol. Microbiol.">
        <title>The Global Catalogue of Microorganisms (GCM) 10K type strain sequencing project: providing services to taxonomists for standard genome sequencing and annotation.</title>
        <authorList>
            <consortium name="The Broad Institute Genomics Platform"/>
            <consortium name="The Broad Institute Genome Sequencing Center for Infectious Disease"/>
            <person name="Wu L."/>
            <person name="Ma J."/>
        </authorList>
    </citation>
    <scope>NUCLEOTIDE SEQUENCE [LARGE SCALE GENOMIC DNA]</scope>
    <source>
        <strain evidence="3">JCM 17563</strain>
    </source>
</reference>
<organism evidence="2 3">
    <name type="scientific">Sphingomonas swuensis</name>
    <dbReference type="NCBI Taxonomy" id="977800"/>
    <lineage>
        <taxon>Bacteria</taxon>
        <taxon>Pseudomonadati</taxon>
        <taxon>Pseudomonadota</taxon>
        <taxon>Alphaproteobacteria</taxon>
        <taxon>Sphingomonadales</taxon>
        <taxon>Sphingomonadaceae</taxon>
        <taxon>Sphingomonas</taxon>
    </lineage>
</organism>
<proteinExistence type="predicted"/>
<sequence>MGYRMERETLTKQQWLLIVSSILLMIPVFLDASSVISLKEWRFAPFLILLMLFQPAQ</sequence>
<evidence type="ECO:0000313" key="3">
    <source>
        <dbReference type="Proteomes" id="UP001500235"/>
    </source>
</evidence>
<name>A0ABP7SLR5_9SPHN</name>
<dbReference type="Proteomes" id="UP001500235">
    <property type="component" value="Unassembled WGS sequence"/>
</dbReference>
<dbReference type="RefSeq" id="WP_344706233.1">
    <property type="nucleotide sequence ID" value="NZ_BAABBQ010000001.1"/>
</dbReference>